<sequence>MSPTLSAPSHLSQRQGGAPAHMFPGLSRESQISDGRGGYFRSQDGRRGAAAHGAIDTSSFHEALATYLLATMRHGCRRFESGPLLVLKMEYHHHAIEIKTEPYNENSNMTVDPTAPSSQSLSRLLHWVL</sequence>
<organism evidence="2 3">
    <name type="scientific">Exidia glandulosa HHB12029</name>
    <dbReference type="NCBI Taxonomy" id="1314781"/>
    <lineage>
        <taxon>Eukaryota</taxon>
        <taxon>Fungi</taxon>
        <taxon>Dikarya</taxon>
        <taxon>Basidiomycota</taxon>
        <taxon>Agaricomycotina</taxon>
        <taxon>Agaricomycetes</taxon>
        <taxon>Auriculariales</taxon>
        <taxon>Exidiaceae</taxon>
        <taxon>Exidia</taxon>
    </lineage>
</organism>
<feature type="compositionally biased region" description="Polar residues" evidence="1">
    <location>
        <begin position="1"/>
        <end position="15"/>
    </location>
</feature>
<accession>A0A165F8H5</accession>
<dbReference type="EMBL" id="KV426097">
    <property type="protein sequence ID" value="KZV88573.1"/>
    <property type="molecule type" value="Genomic_DNA"/>
</dbReference>
<protein>
    <submittedName>
        <fullName evidence="2">Uncharacterized protein</fullName>
    </submittedName>
</protein>
<dbReference type="AlphaFoldDB" id="A0A165F8H5"/>
<name>A0A165F8H5_EXIGL</name>
<gene>
    <name evidence="2" type="ORF">EXIGLDRAFT_772613</name>
</gene>
<feature type="region of interest" description="Disordered" evidence="1">
    <location>
        <begin position="1"/>
        <end position="54"/>
    </location>
</feature>
<dbReference type="InParanoid" id="A0A165F8H5"/>
<dbReference type="Proteomes" id="UP000077266">
    <property type="component" value="Unassembled WGS sequence"/>
</dbReference>
<reference evidence="2 3" key="1">
    <citation type="journal article" date="2016" name="Mol. Biol. Evol.">
        <title>Comparative Genomics of Early-Diverging Mushroom-Forming Fungi Provides Insights into the Origins of Lignocellulose Decay Capabilities.</title>
        <authorList>
            <person name="Nagy L.G."/>
            <person name="Riley R."/>
            <person name="Tritt A."/>
            <person name="Adam C."/>
            <person name="Daum C."/>
            <person name="Floudas D."/>
            <person name="Sun H."/>
            <person name="Yadav J.S."/>
            <person name="Pangilinan J."/>
            <person name="Larsson K.H."/>
            <person name="Matsuura K."/>
            <person name="Barry K."/>
            <person name="Labutti K."/>
            <person name="Kuo R."/>
            <person name="Ohm R.A."/>
            <person name="Bhattacharya S.S."/>
            <person name="Shirouzu T."/>
            <person name="Yoshinaga Y."/>
            <person name="Martin F.M."/>
            <person name="Grigoriev I.V."/>
            <person name="Hibbett D.S."/>
        </authorList>
    </citation>
    <scope>NUCLEOTIDE SEQUENCE [LARGE SCALE GENOMIC DNA]</scope>
    <source>
        <strain evidence="2 3">HHB12029</strain>
    </source>
</reference>
<evidence type="ECO:0000256" key="1">
    <source>
        <dbReference type="SAM" id="MobiDB-lite"/>
    </source>
</evidence>
<proteinExistence type="predicted"/>
<keyword evidence="3" id="KW-1185">Reference proteome</keyword>
<evidence type="ECO:0000313" key="2">
    <source>
        <dbReference type="EMBL" id="KZV88573.1"/>
    </source>
</evidence>
<evidence type="ECO:0000313" key="3">
    <source>
        <dbReference type="Proteomes" id="UP000077266"/>
    </source>
</evidence>